<evidence type="ECO:0000313" key="4">
    <source>
        <dbReference type="Proteomes" id="UP001171945"/>
    </source>
</evidence>
<dbReference type="InterPro" id="IPR028098">
    <property type="entry name" value="Glyco_trans_4-like_N"/>
</dbReference>
<comment type="caution">
    <text evidence="3">The sequence shown here is derived from an EMBL/GenBank/DDBJ whole genome shotgun (WGS) entry which is preliminary data.</text>
</comment>
<feature type="domain" description="Glycosyltransferase subfamily 4-like N-terminal" evidence="2">
    <location>
        <begin position="8"/>
        <end position="115"/>
    </location>
</feature>
<dbReference type="EMBL" id="JAUCGM010000641">
    <property type="protein sequence ID" value="MDM8563444.1"/>
    <property type="molecule type" value="Genomic_DNA"/>
</dbReference>
<reference evidence="3" key="1">
    <citation type="submission" date="2023-06" db="EMBL/GenBank/DDBJ databases">
        <title>Uncultivated large filamentous bacteria from sulfidic sediments reveal new species and different genomic features in energy metabolism and defense.</title>
        <authorList>
            <person name="Fonseca A."/>
        </authorList>
    </citation>
    <scope>NUCLEOTIDE SEQUENCE</scope>
    <source>
        <strain evidence="3">HSG4</strain>
    </source>
</reference>
<dbReference type="Gene3D" id="3.40.50.2000">
    <property type="entry name" value="Glycogen Phosphorylase B"/>
    <property type="match status" value="2"/>
</dbReference>
<gene>
    <name evidence="3" type="ORF">QUF54_08835</name>
</gene>
<dbReference type="PANTHER" id="PTHR45947">
    <property type="entry name" value="SULFOQUINOVOSYL TRANSFERASE SQD2"/>
    <property type="match status" value="1"/>
</dbReference>
<name>A0ABT7VV40_9GAMM</name>
<dbReference type="EC" id="2.4.-.-" evidence="3"/>
<accession>A0ABT7VV40</accession>
<keyword evidence="4" id="KW-1185">Reference proteome</keyword>
<keyword evidence="3" id="KW-0808">Transferase</keyword>
<evidence type="ECO:0000259" key="1">
    <source>
        <dbReference type="Pfam" id="PF00534"/>
    </source>
</evidence>
<dbReference type="PANTHER" id="PTHR45947:SF3">
    <property type="entry name" value="SULFOQUINOVOSYL TRANSFERASE SQD2"/>
    <property type="match status" value="1"/>
</dbReference>
<dbReference type="SUPFAM" id="SSF53756">
    <property type="entry name" value="UDP-Glycosyltransferase/glycogen phosphorylase"/>
    <property type="match status" value="1"/>
</dbReference>
<dbReference type="Proteomes" id="UP001171945">
    <property type="component" value="Unassembled WGS sequence"/>
</dbReference>
<feature type="domain" description="Glycosyl transferase family 1" evidence="1">
    <location>
        <begin position="134"/>
        <end position="293"/>
    </location>
</feature>
<dbReference type="GO" id="GO:0016757">
    <property type="term" value="F:glycosyltransferase activity"/>
    <property type="evidence" value="ECO:0007669"/>
    <property type="project" value="UniProtKB-KW"/>
</dbReference>
<organism evidence="3 4">
    <name type="scientific">Candidatus Marithioploca araucensis</name>
    <dbReference type="NCBI Taxonomy" id="70273"/>
    <lineage>
        <taxon>Bacteria</taxon>
        <taxon>Pseudomonadati</taxon>
        <taxon>Pseudomonadota</taxon>
        <taxon>Gammaproteobacteria</taxon>
        <taxon>Thiotrichales</taxon>
        <taxon>Thiotrichaceae</taxon>
        <taxon>Candidatus Marithioploca</taxon>
    </lineage>
</organism>
<dbReference type="InterPro" id="IPR050194">
    <property type="entry name" value="Glycosyltransferase_grp1"/>
</dbReference>
<protein>
    <submittedName>
        <fullName evidence="3">Glycosyltransferase</fullName>
        <ecNumber evidence="3">2.4.-.-</ecNumber>
    </submittedName>
</protein>
<dbReference type="Pfam" id="PF13579">
    <property type="entry name" value="Glyco_trans_4_4"/>
    <property type="match status" value="1"/>
</dbReference>
<dbReference type="Pfam" id="PF00534">
    <property type="entry name" value="Glycos_transf_1"/>
    <property type="match status" value="1"/>
</dbReference>
<dbReference type="InterPro" id="IPR001296">
    <property type="entry name" value="Glyco_trans_1"/>
</dbReference>
<evidence type="ECO:0000313" key="3">
    <source>
        <dbReference type="EMBL" id="MDM8563444.1"/>
    </source>
</evidence>
<proteinExistence type="predicted"/>
<evidence type="ECO:0000259" key="2">
    <source>
        <dbReference type="Pfam" id="PF13579"/>
    </source>
</evidence>
<keyword evidence="3" id="KW-0328">Glycosyltransferase</keyword>
<feature type="non-terminal residue" evidence="3">
    <location>
        <position position="1"/>
    </location>
</feature>
<sequence length="327" mass="37344">GRLLYAPVSPHFPFWLNRVLQQFQPELLHLHLPNTSAFFALWLPRARRIPWIIHWHSDVVEGLNRKLSIAYRFYRPLEQRLLAQAHRIIVTSPPYLTSSNALQPWRDKCQVIPLGIAKARLPEPAFQAKQWAEQQWLKEKIRILTVGRLTYYKGHEILIRAIANVSGAQLFIVGNGELRQRLESLIAELNIAHKVKLLGYCSDTELTALFATCDCFCLPSLERTEAFGVVLLEAMRYGKPIIATAIPGSGVNWVITETGQLVPPQDSIALAEALQQMVNNPQQRTYLGEAGRLRFEQVFDIKEVSKKMSALYRQSPKLKRCTPIFQS</sequence>